<reference evidence="5" key="1">
    <citation type="submission" date="2019-06" db="EMBL/GenBank/DDBJ databases">
        <authorList>
            <person name="Broberg M."/>
        </authorList>
    </citation>
    <scope>NUCLEOTIDE SEQUENCE [LARGE SCALE GENOMIC DNA]</scope>
</reference>
<dbReference type="PANTHER" id="PTHR35205:SF1">
    <property type="entry name" value="ZU5 DOMAIN-CONTAINING PROTEIN"/>
    <property type="match status" value="1"/>
</dbReference>
<feature type="region of interest" description="Disordered" evidence="1">
    <location>
        <begin position="241"/>
        <end position="276"/>
    </location>
</feature>
<evidence type="ECO:0000313" key="4">
    <source>
        <dbReference type="EMBL" id="CAH0055131.1"/>
    </source>
</evidence>
<dbReference type="OrthoDB" id="6161812at2759"/>
<feature type="domain" description="DUF7779" evidence="3">
    <location>
        <begin position="590"/>
        <end position="677"/>
    </location>
</feature>
<feature type="domain" description="NB-ARC" evidence="2">
    <location>
        <begin position="371"/>
        <end position="512"/>
    </location>
</feature>
<dbReference type="Gene3D" id="1.25.40.10">
    <property type="entry name" value="Tetratricopeptide repeat domain"/>
    <property type="match status" value="1"/>
</dbReference>
<dbReference type="GO" id="GO:0043531">
    <property type="term" value="F:ADP binding"/>
    <property type="evidence" value="ECO:0007669"/>
    <property type="project" value="InterPro"/>
</dbReference>
<dbReference type="InterPro" id="IPR027417">
    <property type="entry name" value="P-loop_NTPase"/>
</dbReference>
<dbReference type="SUPFAM" id="SSF52540">
    <property type="entry name" value="P-loop containing nucleoside triphosphate hydrolases"/>
    <property type="match status" value="1"/>
</dbReference>
<sequence length="932" mass="104189">MSDSYGGGSIYLKASDMHAPAIVVIAINGITSNSSADHPWSDEAGHCWLKEKHSSCPGMRLLFVNGNFQAPKVWDRPLESSSDVLGLLNRFLAEVPSEVIRLSKSPISLNTKSSNFVFLGTPLYCKNPKDFVKALQNTARAEANRESSGFIAAKIPEDVLISLSDLANSVEELKGQCLVLYSERSLGFSLSKRLVSKLSRGKGSQQLTSSGRKDIEFVEFVCQDGKAIHFPSALYDSQTPKNLASPSTVAVPSNGLPSAGEGSHATAASSGEDMPILSDSKSGVSFRSQIYSTHVENASHDQEALARQSEPSITNTQYPEVEPKLHLITLPDYDRFVGREDYLEDIKSALFSKTQGQQRTSAADRLTPSYTIWGCPGQGKTQTALRFTYKYQKLFSYIFWVTADHENKLLVAMSQSAAKLGLVSENSKDLVTNTRALLNHLAVTDCPWLLVFDNAESKILINMHFPLKSKAGAVILTTRDRSLIGQSQVAYGKELPPLSEDAAIEMLSLDVSRHIFDREEAKQIVKRMGYLPLGIKAVISLISEVPVHLSIFNQQWNSAHSVLRETTAEATYHQLAPYEQALREVWSKELEQVDEQACYLVETVALLDPDTIQEELFACGSIGTSLESCEFIKNWPRCLRTLKRLMLPNTVEEGSKYQSHHVHRLLQVCIQLQMTEAAMQRAFFNAATLVANMILSRGEKGTTWSLRTKEFKDYFPHAQSIHQFYNEMRLKDQLRHRVPVEFLTLLRKAAEVSYKKSFFQSGLDLLETAEGILADSTITVVGIEADRRFEAVELHYTHACIATELPDFDMSYKHFLMAKDYYDEATKAGISLVKYDEYVLWGGIANSLNGLGRDQEAEIIFQKALNLKPALRKWSAYEINIARCMIAQNKLEEAEKRLLDFIKRRAEEFGIDDTDDYLYSTSPTQASPFAFS</sequence>
<dbReference type="Gene3D" id="3.40.50.300">
    <property type="entry name" value="P-loop containing nucleotide triphosphate hydrolases"/>
    <property type="match status" value="1"/>
</dbReference>
<accession>A0A9P0EKX6</accession>
<reference evidence="4 5" key="2">
    <citation type="submission" date="2021-10" db="EMBL/GenBank/DDBJ databases">
        <authorList>
            <person name="Piombo E."/>
        </authorList>
    </citation>
    <scope>NUCLEOTIDE SEQUENCE [LARGE SCALE GENOMIC DNA]</scope>
</reference>
<dbReference type="Pfam" id="PF25000">
    <property type="entry name" value="DUF7779"/>
    <property type="match status" value="1"/>
</dbReference>
<dbReference type="AlphaFoldDB" id="A0A9P0EKX6"/>
<dbReference type="Pfam" id="PF00931">
    <property type="entry name" value="NB-ARC"/>
    <property type="match status" value="1"/>
</dbReference>
<keyword evidence="5" id="KW-1185">Reference proteome</keyword>
<dbReference type="Proteomes" id="UP000775872">
    <property type="component" value="Unassembled WGS sequence"/>
</dbReference>
<dbReference type="InterPro" id="IPR056681">
    <property type="entry name" value="DUF7779"/>
</dbReference>
<dbReference type="PANTHER" id="PTHR35205">
    <property type="entry name" value="NB-ARC AND TPR DOMAIN PROTEIN"/>
    <property type="match status" value="1"/>
</dbReference>
<dbReference type="EMBL" id="CABFOC020000054">
    <property type="protein sequence ID" value="CAH0055131.1"/>
    <property type="molecule type" value="Genomic_DNA"/>
</dbReference>
<dbReference type="InterPro" id="IPR002182">
    <property type="entry name" value="NB-ARC"/>
</dbReference>
<evidence type="ECO:0008006" key="6">
    <source>
        <dbReference type="Google" id="ProtNLM"/>
    </source>
</evidence>
<protein>
    <recommendedName>
        <fullName evidence="6">NB-ARC domain-containing protein</fullName>
    </recommendedName>
</protein>
<organism evidence="4 5">
    <name type="scientific">Clonostachys solani</name>
    <dbReference type="NCBI Taxonomy" id="160281"/>
    <lineage>
        <taxon>Eukaryota</taxon>
        <taxon>Fungi</taxon>
        <taxon>Dikarya</taxon>
        <taxon>Ascomycota</taxon>
        <taxon>Pezizomycotina</taxon>
        <taxon>Sordariomycetes</taxon>
        <taxon>Hypocreomycetidae</taxon>
        <taxon>Hypocreales</taxon>
        <taxon>Bionectriaceae</taxon>
        <taxon>Clonostachys</taxon>
    </lineage>
</organism>
<dbReference type="SUPFAM" id="SSF48452">
    <property type="entry name" value="TPR-like"/>
    <property type="match status" value="1"/>
</dbReference>
<comment type="caution">
    <text evidence="4">The sequence shown here is derived from an EMBL/GenBank/DDBJ whole genome shotgun (WGS) entry which is preliminary data.</text>
</comment>
<evidence type="ECO:0000313" key="5">
    <source>
        <dbReference type="Proteomes" id="UP000775872"/>
    </source>
</evidence>
<evidence type="ECO:0000259" key="3">
    <source>
        <dbReference type="Pfam" id="PF25000"/>
    </source>
</evidence>
<evidence type="ECO:0000259" key="2">
    <source>
        <dbReference type="Pfam" id="PF00931"/>
    </source>
</evidence>
<evidence type="ECO:0000256" key="1">
    <source>
        <dbReference type="SAM" id="MobiDB-lite"/>
    </source>
</evidence>
<feature type="compositionally biased region" description="Polar residues" evidence="1">
    <location>
        <begin position="241"/>
        <end position="251"/>
    </location>
</feature>
<dbReference type="InterPro" id="IPR011990">
    <property type="entry name" value="TPR-like_helical_dom_sf"/>
</dbReference>
<proteinExistence type="predicted"/>
<name>A0A9P0EKX6_9HYPO</name>
<gene>
    <name evidence="4" type="ORF">CSOL1703_00017034</name>
</gene>